<dbReference type="Pfam" id="PF23336">
    <property type="entry name" value="HTH_TbsP_C"/>
    <property type="match status" value="1"/>
</dbReference>
<comment type="caution">
    <text evidence="3">The sequence shown here is derived from an EMBL/GenBank/DDBJ whole genome shotgun (WGS) entry which is preliminary data.</text>
</comment>
<dbReference type="NCBIfam" id="NF047393">
    <property type="entry name" value="TransRegTbspHalo"/>
    <property type="match status" value="1"/>
</dbReference>
<dbReference type="Pfam" id="PF19138">
    <property type="entry name" value="TbsP_N"/>
    <property type="match status" value="1"/>
</dbReference>
<name>A0ABD5Y3X5_9EURY</name>
<protein>
    <submittedName>
        <fullName evidence="3">Transcriptional regulator TbsP</fullName>
    </submittedName>
</protein>
<dbReference type="GeneID" id="78822366"/>
<evidence type="ECO:0000259" key="1">
    <source>
        <dbReference type="Pfam" id="PF19138"/>
    </source>
</evidence>
<dbReference type="InterPro" id="IPR043859">
    <property type="entry name" value="TbsP-like_N"/>
</dbReference>
<proteinExistence type="predicted"/>
<dbReference type="InterPro" id="IPR056163">
    <property type="entry name" value="TbsP_C"/>
</dbReference>
<feature type="domain" description="Transcriptional regulator TbsP-like C-terminal" evidence="2">
    <location>
        <begin position="146"/>
        <end position="267"/>
    </location>
</feature>
<sequence>MSSNFLEEDVGDVLAGVFRDSSGLVYAVNPTRETLTELIFRLHDVADPPTVRLLAPGDPIKDVMADFIVAGHAADLVAADTLGLRVLDDAPEASLLVTESSVVSLVSAGDRVGGLTTRDEEFVTAMRDRYADEWEGAEAFSLRTPPLSRVRETLAADIGTDTADDFDGLLDSLSVAKGDGEGLDEVAIALLVAARNGQLLYDMSKWGEDVGLASKATFSRMKTRLEDSGLVQTEKVPIDVGRPRLRLRPGDDEIAEADLPELAAIAQERLEE</sequence>
<organism evidence="3 4">
    <name type="scientific">Halosimplex aquaticum</name>
    <dbReference type="NCBI Taxonomy" id="3026162"/>
    <lineage>
        <taxon>Archaea</taxon>
        <taxon>Methanobacteriati</taxon>
        <taxon>Methanobacteriota</taxon>
        <taxon>Stenosarchaea group</taxon>
        <taxon>Halobacteria</taxon>
        <taxon>Halobacteriales</taxon>
        <taxon>Haloarculaceae</taxon>
        <taxon>Halosimplex</taxon>
    </lineage>
</organism>
<dbReference type="RefSeq" id="WP_274323110.1">
    <property type="nucleotide sequence ID" value="NZ_CP118158.1"/>
</dbReference>
<keyword evidence="4" id="KW-1185">Reference proteome</keyword>
<evidence type="ECO:0000313" key="3">
    <source>
        <dbReference type="EMBL" id="MFC7142034.1"/>
    </source>
</evidence>
<evidence type="ECO:0000259" key="2">
    <source>
        <dbReference type="Pfam" id="PF23336"/>
    </source>
</evidence>
<reference evidence="3 4" key="1">
    <citation type="journal article" date="2019" name="Int. J. Syst. Evol. Microbiol.">
        <title>The Global Catalogue of Microorganisms (GCM) 10K type strain sequencing project: providing services to taxonomists for standard genome sequencing and annotation.</title>
        <authorList>
            <consortium name="The Broad Institute Genomics Platform"/>
            <consortium name="The Broad Institute Genome Sequencing Center for Infectious Disease"/>
            <person name="Wu L."/>
            <person name="Ma J."/>
        </authorList>
    </citation>
    <scope>NUCLEOTIDE SEQUENCE [LARGE SCALE GENOMIC DNA]</scope>
    <source>
        <strain evidence="3 4">XZYJT29</strain>
    </source>
</reference>
<dbReference type="Proteomes" id="UP001596432">
    <property type="component" value="Unassembled WGS sequence"/>
</dbReference>
<accession>A0ABD5Y3X5</accession>
<evidence type="ECO:0000313" key="4">
    <source>
        <dbReference type="Proteomes" id="UP001596432"/>
    </source>
</evidence>
<dbReference type="EMBL" id="JBHTAS010000001">
    <property type="protein sequence ID" value="MFC7142034.1"/>
    <property type="molecule type" value="Genomic_DNA"/>
</dbReference>
<dbReference type="AlphaFoldDB" id="A0ABD5Y3X5"/>
<gene>
    <name evidence="3" type="primary">tbsP</name>
    <name evidence="3" type="ORF">ACFQMA_19630</name>
</gene>
<feature type="domain" description="Transcriptional regulator TbsP N-terminal" evidence="1">
    <location>
        <begin position="3"/>
        <end position="145"/>
    </location>
</feature>